<evidence type="ECO:0000256" key="1">
    <source>
        <dbReference type="ARBA" id="ARBA00001922"/>
    </source>
</evidence>
<dbReference type="CDD" id="cd02071">
    <property type="entry name" value="MM_CoA_mut_B12_BD"/>
    <property type="match status" value="1"/>
</dbReference>
<dbReference type="PANTHER" id="PTHR48101">
    <property type="entry name" value="METHYLMALONYL-COA MUTASE, MITOCHONDRIAL-RELATED"/>
    <property type="match status" value="1"/>
</dbReference>
<keyword evidence="7" id="KW-0413">Isomerase</keyword>
<comment type="cofactor">
    <cofactor evidence="1">
        <name>adenosylcob(III)alamin</name>
        <dbReference type="ChEBI" id="CHEBI:18408"/>
    </cofactor>
</comment>
<sequence length="709" mass="76602">MTDDLDGWRKLAEKELKGRSPEALTWNTLEGIPVKPLYTADDTAGLAHMGSVPGLAPFTRGVRATMYAGRPWTIRQYAGFSTAEESNAFYRRALAAGQQGVSVAFDLATHRGYDSDHPRVVGDVGKAGVAIDSVEDMKVLFDGIPLEKVSVSMTMNGAVIPILASFIVTGEEQGVDRRLLSGTIQNDILKEFMVRNTYVYPPEPSMRIIADIIEYTSAEMPKFNSISISGYHMQEAGANLVQELAFTLADGREYVRTAIARGMDVDAFAGRLSFFFAIGMNFFMEAAKLRAARLLWHRIMTEFGAQKTESLMLRTHCQTSGVSLQEQDPYNNVIRTAYEAMAAALGGTQSLHTNALDEAIALPTEFSARIARNTQLILQEETGITHVVDPLAGSYYVESLTAELAEKAWALIEEVEAMGGMTKAVASGMPKLRIEESAARRQAAIDRGQDVIVGVNKYRLAKEDPIEILDIDNDKVREAQVAGLARIRASRDQAACDAALAELTRRAAEGGNLLEAAVTASRARATVGEISMAMEKIFGRHRAEVKTLSGVYGAAYEGDAGFAAIQKDVEAFAEEEGRRPRMLVVKMGQDGHDRGAKVIATAFADIGFDVDVGTLFQTPEEAAQDAIDNDVHVIGISSLAAGHKTLAPKLIEALKANGAGDILVICGGVIPQQDYDYLYKAGVKAIFGPGTNIPAAAKDILTLIRQARG</sequence>
<dbReference type="SUPFAM" id="SSF51703">
    <property type="entry name" value="Cobalamin (vitamin B12)-dependent enzymes"/>
    <property type="match status" value="1"/>
</dbReference>
<accession>A0A2T4JY85</accession>
<dbReference type="InterPro" id="IPR006159">
    <property type="entry name" value="Acid_CoA_mut_C"/>
</dbReference>
<dbReference type="Gene3D" id="3.20.20.240">
    <property type="entry name" value="Methylmalonyl-CoA mutase"/>
    <property type="match status" value="1"/>
</dbReference>
<reference evidence="11 12" key="1">
    <citation type="submission" date="2018-03" db="EMBL/GenBank/DDBJ databases">
        <title>Cereibacter changlensis.</title>
        <authorList>
            <person name="Meyer T.E."/>
            <person name="Miller S."/>
            <person name="Lodha T."/>
            <person name="Gandham S."/>
            <person name="Chintalapati S."/>
            <person name="Chintalapati V.R."/>
        </authorList>
    </citation>
    <scope>NUCLEOTIDE SEQUENCE [LARGE SCALE GENOMIC DNA]</scope>
    <source>
        <strain evidence="11 12">JA139</strain>
    </source>
</reference>
<dbReference type="GO" id="GO:0046872">
    <property type="term" value="F:metal ion binding"/>
    <property type="evidence" value="ECO:0007669"/>
    <property type="project" value="UniProtKB-KW"/>
</dbReference>
<evidence type="ECO:0000313" key="11">
    <source>
        <dbReference type="EMBL" id="PTE22881.1"/>
    </source>
</evidence>
<dbReference type="InterPro" id="IPR006099">
    <property type="entry name" value="MeMalonylCoA_mutase_a/b_cat"/>
</dbReference>
<dbReference type="NCBIfam" id="NF006944">
    <property type="entry name" value="PRK09426.1"/>
    <property type="match status" value="1"/>
</dbReference>
<dbReference type="CDD" id="cd03679">
    <property type="entry name" value="MM_CoA_mutase_alpha_like"/>
    <property type="match status" value="1"/>
</dbReference>
<dbReference type="OrthoDB" id="9762378at2"/>
<dbReference type="InterPro" id="IPR016176">
    <property type="entry name" value="Cbl-dep_enz_cat"/>
</dbReference>
<dbReference type="InterPro" id="IPR006158">
    <property type="entry name" value="Cobalamin-bd"/>
</dbReference>
<organism evidence="11 12">
    <name type="scientific">Cereibacter changlensis JA139</name>
    <dbReference type="NCBI Taxonomy" id="1188249"/>
    <lineage>
        <taxon>Bacteria</taxon>
        <taxon>Pseudomonadati</taxon>
        <taxon>Pseudomonadota</taxon>
        <taxon>Alphaproteobacteria</taxon>
        <taxon>Rhodobacterales</taxon>
        <taxon>Paracoccaceae</taxon>
        <taxon>Cereibacter</taxon>
    </lineage>
</organism>
<comment type="similarity">
    <text evidence="3">Belongs to the methylmalonyl-CoA mutase family.</text>
</comment>
<dbReference type="EC" id="5.4.99.2" evidence="4"/>
<evidence type="ECO:0000256" key="8">
    <source>
        <dbReference type="ARBA" id="ARBA00023285"/>
    </source>
</evidence>
<keyword evidence="12" id="KW-1185">Reference proteome</keyword>
<keyword evidence="5" id="KW-0846">Cobalamin</keyword>
<proteinExistence type="inferred from homology"/>
<dbReference type="GO" id="GO:0004494">
    <property type="term" value="F:methylmalonyl-CoA mutase activity"/>
    <property type="evidence" value="ECO:0007669"/>
    <property type="project" value="UniProtKB-EC"/>
</dbReference>
<dbReference type="FunFam" id="3.20.20.240:FF:000001">
    <property type="entry name" value="Probable methylmalonyl-coa mutase"/>
    <property type="match status" value="1"/>
</dbReference>
<dbReference type="GO" id="GO:0005737">
    <property type="term" value="C:cytoplasm"/>
    <property type="evidence" value="ECO:0007669"/>
    <property type="project" value="TreeGrafter"/>
</dbReference>
<feature type="domain" description="B12-binding" evidence="10">
    <location>
        <begin position="579"/>
        <end position="709"/>
    </location>
</feature>
<dbReference type="Pfam" id="PF02310">
    <property type="entry name" value="B12-binding"/>
    <property type="match status" value="1"/>
</dbReference>
<dbReference type="Proteomes" id="UP000241010">
    <property type="component" value="Unassembled WGS sequence"/>
</dbReference>
<dbReference type="Pfam" id="PF01642">
    <property type="entry name" value="MM_CoA_mutase"/>
    <property type="match status" value="1"/>
</dbReference>
<keyword evidence="8" id="KW-0170">Cobalt</keyword>
<comment type="caution">
    <text evidence="11">The sequence shown here is derived from an EMBL/GenBank/DDBJ whole genome shotgun (WGS) entry which is preliminary data.</text>
</comment>
<dbReference type="FunFam" id="3.40.50.280:FF:000002">
    <property type="entry name" value="Methylmalonyl-CoA mutase, mitochondrial"/>
    <property type="match status" value="1"/>
</dbReference>
<dbReference type="GO" id="GO:0019678">
    <property type="term" value="P:propionate metabolic process, methylmalonyl pathway"/>
    <property type="evidence" value="ECO:0007669"/>
    <property type="project" value="TreeGrafter"/>
</dbReference>
<evidence type="ECO:0000313" key="12">
    <source>
        <dbReference type="Proteomes" id="UP000241010"/>
    </source>
</evidence>
<evidence type="ECO:0000256" key="4">
    <source>
        <dbReference type="ARBA" id="ARBA00012398"/>
    </source>
</evidence>
<dbReference type="GO" id="GO:0031419">
    <property type="term" value="F:cobalamin binding"/>
    <property type="evidence" value="ECO:0007669"/>
    <property type="project" value="UniProtKB-KW"/>
</dbReference>
<evidence type="ECO:0000256" key="3">
    <source>
        <dbReference type="ARBA" id="ARBA00008465"/>
    </source>
</evidence>
<name>A0A2T4JY85_9RHOB</name>
<evidence type="ECO:0000256" key="5">
    <source>
        <dbReference type="ARBA" id="ARBA00022628"/>
    </source>
</evidence>
<protein>
    <recommendedName>
        <fullName evidence="9">Methylmalonyl-CoA mutase</fullName>
        <ecNumber evidence="4">5.4.99.2</ecNumber>
    </recommendedName>
</protein>
<evidence type="ECO:0000256" key="2">
    <source>
        <dbReference type="ARBA" id="ARBA00005146"/>
    </source>
</evidence>
<dbReference type="NCBIfam" id="TIGR00640">
    <property type="entry name" value="acid_CoA_mut_C"/>
    <property type="match status" value="1"/>
</dbReference>
<dbReference type="EMBL" id="PZKG01000013">
    <property type="protein sequence ID" value="PTE22881.1"/>
    <property type="molecule type" value="Genomic_DNA"/>
</dbReference>
<dbReference type="InterPro" id="IPR036724">
    <property type="entry name" value="Cobalamin-bd_sf"/>
</dbReference>
<dbReference type="InterPro" id="IPR006098">
    <property type="entry name" value="MMCoA_mutase_a_cat"/>
</dbReference>
<dbReference type="RefSeq" id="WP_107662773.1">
    <property type="nucleotide sequence ID" value="NZ_PZKG01000013.1"/>
</dbReference>
<comment type="pathway">
    <text evidence="2">Metabolic intermediate metabolism; propanoyl-CoA degradation; succinyl-CoA from propanoyl-CoA: step 3/3.</text>
</comment>
<dbReference type="SUPFAM" id="SSF52242">
    <property type="entry name" value="Cobalamin (vitamin B12)-binding domain"/>
    <property type="match status" value="1"/>
</dbReference>
<gene>
    <name evidence="11" type="ORF">C5F48_04795</name>
</gene>
<evidence type="ECO:0000259" key="10">
    <source>
        <dbReference type="PROSITE" id="PS51332"/>
    </source>
</evidence>
<dbReference type="Gene3D" id="3.40.50.280">
    <property type="entry name" value="Cobalamin-binding domain"/>
    <property type="match status" value="1"/>
</dbReference>
<evidence type="ECO:0000256" key="9">
    <source>
        <dbReference type="ARBA" id="ARBA00072363"/>
    </source>
</evidence>
<dbReference type="PROSITE" id="PS51332">
    <property type="entry name" value="B12_BINDING"/>
    <property type="match status" value="1"/>
</dbReference>
<dbReference type="NCBIfam" id="TIGR00641">
    <property type="entry name" value="acid_CoA_mut_N"/>
    <property type="match status" value="1"/>
</dbReference>
<dbReference type="PANTHER" id="PTHR48101:SF4">
    <property type="entry name" value="METHYLMALONYL-COA MUTASE, MITOCHONDRIAL"/>
    <property type="match status" value="1"/>
</dbReference>
<dbReference type="AlphaFoldDB" id="A0A2T4JY85"/>
<evidence type="ECO:0000256" key="6">
    <source>
        <dbReference type="ARBA" id="ARBA00022723"/>
    </source>
</evidence>
<keyword evidence="6" id="KW-0479">Metal-binding</keyword>
<evidence type="ECO:0000256" key="7">
    <source>
        <dbReference type="ARBA" id="ARBA00023235"/>
    </source>
</evidence>